<organism evidence="15 17">
    <name type="scientific">Schizosaccharomyces japonicus (strain yFS275 / FY16936)</name>
    <name type="common">Fission yeast</name>
    <dbReference type="NCBI Taxonomy" id="402676"/>
    <lineage>
        <taxon>Eukaryota</taxon>
        <taxon>Fungi</taxon>
        <taxon>Dikarya</taxon>
        <taxon>Ascomycota</taxon>
        <taxon>Taphrinomycotina</taxon>
        <taxon>Schizosaccharomycetes</taxon>
        <taxon>Schizosaccharomycetales</taxon>
        <taxon>Schizosaccharomycetaceae</taxon>
        <taxon>Schizosaccharomyces</taxon>
    </lineage>
</organism>
<name>B6K2I9_SCHJY</name>
<dbReference type="JaponicusDB" id="SJAG_02460">
    <property type="gene designation" value="rad54"/>
</dbReference>
<evidence type="ECO:0000256" key="3">
    <source>
        <dbReference type="ARBA" id="ARBA00022553"/>
    </source>
</evidence>
<keyword evidence="4" id="KW-0547">Nucleotide-binding</keyword>
<keyword evidence="5" id="KW-0227">DNA damage</keyword>
<feature type="compositionally biased region" description="Basic and acidic residues" evidence="12">
    <location>
        <begin position="199"/>
        <end position="213"/>
    </location>
</feature>
<dbReference type="GO" id="GO:0005524">
    <property type="term" value="F:ATP binding"/>
    <property type="evidence" value="ECO:0007669"/>
    <property type="project" value="UniProtKB-KW"/>
</dbReference>
<dbReference type="GO" id="GO:0003677">
    <property type="term" value="F:DNA binding"/>
    <property type="evidence" value="ECO:0007669"/>
    <property type="project" value="UniProtKB-KW"/>
</dbReference>
<dbReference type="FunFam" id="3.40.50.10810:FF:000010">
    <property type="entry name" value="DNA repair and recombination protein RAD54-like"/>
    <property type="match status" value="1"/>
</dbReference>
<dbReference type="GO" id="GO:0005634">
    <property type="term" value="C:nucleus"/>
    <property type="evidence" value="ECO:0000318"/>
    <property type="project" value="GO_Central"/>
</dbReference>
<dbReference type="GO" id="GO:0007131">
    <property type="term" value="P:reciprocal meiotic recombination"/>
    <property type="evidence" value="ECO:0000318"/>
    <property type="project" value="GO_Central"/>
</dbReference>
<protein>
    <submittedName>
        <fullName evidence="15">Rad54 Rhp54</fullName>
    </submittedName>
</protein>
<sequence>MSEETLTNHESIIKKPDKQPNIHAIQNQKENAHQKLFKKFKCPSLAVSGARKELQLRKRRRVNYTEVDVDAAVDSTKDGTYVMEERQGLATLKEMNKIILSKQPKDPALVIKKKFTIPKPAKGHEDLVRYCHNRPPPSLGMKKRIDFVPRPLYDPADEFAIVLYDPTTDANEEIPDLHQELLKKKEEENAKRKKRKHSRVEPEVEEEATHAPEEGNAESVSTEADASKAAADDKSSLRRKNRSLRDLLGITKEKPPPPPVAVVIDPRLARILRPHQIEGVKFLYKCVTGRIDKVANGCIMADEMGLGKTLQCIALLWTLLKQSPLGGKPTIEKAIITCPSSLVKNWANELVKWLGKDAVTPFIVDGKSTKQELIEALLQWAHVRGRQITRPVLIVSYETLRSYVEYLKGAEVGLLLCDEGHRLKNSESLTFTALNSLDVRRRVILSGTPIQNDLSEYFSLLNFANPGLLGSRQDFRKNYEIPILRGRDADGSEKDKELGDAKLAELSSIVNRFIIRRTNDILSKYLPVKYEHVVFCNLSEFQTALYSYFITSPEIRKILRGAGSQPLKAIGILKKLCNHPDLLHITEDFEGCEKLFPQGFVPKEHRGRDRHVDSSLSGKMLVLERMLYRIKKETDDKIVLISNYTSTLDLFEQVCRTRGYKALRLDGTMNVSKRQRLVDEFNDPEKDAFVFLLSSKAGGCGINLIGANRLILFDPDWNPAADQQALARVWRDGQKKDCFVYRFIATGTIEEKIFQRQSHKQSLSSCVVDEAQDVERHFSLDNLRQLFQYNPNTVCDTHETYKCRRCKNGRQFISRRLRYCTGRHEHMEPFLRIPIWTRSRTPFTQAGSVERREVSMVFQFTSRI</sequence>
<keyword evidence="8" id="KW-0067">ATP-binding</keyword>
<keyword evidence="7" id="KW-0347">Helicase</keyword>
<evidence type="ECO:0000256" key="2">
    <source>
        <dbReference type="ARBA" id="ARBA00007025"/>
    </source>
</evidence>
<feature type="region of interest" description="Disordered" evidence="12">
    <location>
        <begin position="186"/>
        <end position="238"/>
    </location>
</feature>
<evidence type="ECO:0000256" key="7">
    <source>
        <dbReference type="ARBA" id="ARBA00022806"/>
    </source>
</evidence>
<dbReference type="Proteomes" id="UP000001744">
    <property type="component" value="Unassembled WGS sequence"/>
</dbReference>
<dbReference type="Pfam" id="PF00271">
    <property type="entry name" value="Helicase_C"/>
    <property type="match status" value="1"/>
</dbReference>
<dbReference type="InterPro" id="IPR001650">
    <property type="entry name" value="Helicase_C-like"/>
</dbReference>
<reference evidence="15 17" key="1">
    <citation type="journal article" date="2011" name="Science">
        <title>Comparative functional genomics of the fission yeasts.</title>
        <authorList>
            <person name="Rhind N."/>
            <person name="Chen Z."/>
            <person name="Yassour M."/>
            <person name="Thompson D.A."/>
            <person name="Haas B.J."/>
            <person name="Habib N."/>
            <person name="Wapinski I."/>
            <person name="Roy S."/>
            <person name="Lin M.F."/>
            <person name="Heiman D.I."/>
            <person name="Young S.K."/>
            <person name="Furuya K."/>
            <person name="Guo Y."/>
            <person name="Pidoux A."/>
            <person name="Chen H.M."/>
            <person name="Robbertse B."/>
            <person name="Goldberg J.M."/>
            <person name="Aoki K."/>
            <person name="Bayne E.H."/>
            <person name="Berlin A.M."/>
            <person name="Desjardins C.A."/>
            <person name="Dobbs E."/>
            <person name="Dukaj L."/>
            <person name="Fan L."/>
            <person name="FitzGerald M.G."/>
            <person name="French C."/>
            <person name="Gujja S."/>
            <person name="Hansen K."/>
            <person name="Keifenheim D."/>
            <person name="Levin J.Z."/>
            <person name="Mosher R.A."/>
            <person name="Mueller C.A."/>
            <person name="Pfiffner J."/>
            <person name="Priest M."/>
            <person name="Russ C."/>
            <person name="Smialowska A."/>
            <person name="Swoboda P."/>
            <person name="Sykes S.M."/>
            <person name="Vaughn M."/>
            <person name="Vengrova S."/>
            <person name="Yoder R."/>
            <person name="Zeng Q."/>
            <person name="Allshire R."/>
            <person name="Baulcombe D."/>
            <person name="Birren B.W."/>
            <person name="Brown W."/>
            <person name="Ekwall K."/>
            <person name="Kellis M."/>
            <person name="Leatherwood J."/>
            <person name="Levin H."/>
            <person name="Margalit H."/>
            <person name="Martienssen R."/>
            <person name="Nieduszynski C.A."/>
            <person name="Spatafora J.W."/>
            <person name="Friedman N."/>
            <person name="Dalgaard J.Z."/>
            <person name="Baumann P."/>
            <person name="Niki H."/>
            <person name="Regev A."/>
            <person name="Nusbaum C."/>
        </authorList>
    </citation>
    <scope>NUCLEOTIDE SEQUENCE [LARGE SCALE GENOMIC DNA]</scope>
    <source>
        <strain evidence="17">yFS275 / FY16936</strain>
    </source>
</reference>
<feature type="compositionally biased region" description="Basic and acidic residues" evidence="12">
    <location>
        <begin position="11"/>
        <end position="20"/>
    </location>
</feature>
<evidence type="ECO:0000259" key="13">
    <source>
        <dbReference type="PROSITE" id="PS51192"/>
    </source>
</evidence>
<dbReference type="SMART" id="SM00487">
    <property type="entry name" value="DEXDc"/>
    <property type="match status" value="1"/>
</dbReference>
<dbReference type="OMA" id="YTEHERM"/>
<evidence type="ECO:0000313" key="17">
    <source>
        <dbReference type="Proteomes" id="UP000001744"/>
    </source>
</evidence>
<dbReference type="CDD" id="cd18793">
    <property type="entry name" value="SF2_C_SNF"/>
    <property type="match status" value="1"/>
</dbReference>
<dbReference type="RefSeq" id="XP_002173663.2">
    <property type="nucleotide sequence ID" value="XM_002173627.2"/>
</dbReference>
<feature type="domain" description="Helicase C-terminal" evidence="14">
    <location>
        <begin position="622"/>
        <end position="775"/>
    </location>
</feature>
<keyword evidence="11" id="KW-0539">Nucleus</keyword>
<keyword evidence="10" id="KW-0234">DNA repair</keyword>
<evidence type="ECO:0000256" key="5">
    <source>
        <dbReference type="ARBA" id="ARBA00022763"/>
    </source>
</evidence>
<dbReference type="InterPro" id="IPR000330">
    <property type="entry name" value="SNF2_N"/>
</dbReference>
<dbReference type="InterPro" id="IPR050496">
    <property type="entry name" value="SNF2_RAD54_helicase_repair"/>
</dbReference>
<dbReference type="SMART" id="SM00490">
    <property type="entry name" value="HELICc"/>
    <property type="match status" value="1"/>
</dbReference>
<feature type="compositionally biased region" description="Polar residues" evidence="12">
    <location>
        <begin position="1"/>
        <end position="10"/>
    </location>
</feature>
<dbReference type="GO" id="GO:0006311">
    <property type="term" value="P:meiotic gene conversion"/>
    <property type="evidence" value="ECO:0007669"/>
    <property type="project" value="EnsemblFungi"/>
</dbReference>
<dbReference type="InterPro" id="IPR038718">
    <property type="entry name" value="SNF2-like_sf"/>
</dbReference>
<dbReference type="GO" id="GO:0004386">
    <property type="term" value="F:helicase activity"/>
    <property type="evidence" value="ECO:0007669"/>
    <property type="project" value="UniProtKB-KW"/>
</dbReference>
<evidence type="ECO:0000313" key="15">
    <source>
        <dbReference type="EMBL" id="EEB07370.2"/>
    </source>
</evidence>
<dbReference type="GO" id="GO:0007534">
    <property type="term" value="P:gene conversion at mating-type locus"/>
    <property type="evidence" value="ECO:0007669"/>
    <property type="project" value="EnsemblFungi"/>
</dbReference>
<evidence type="ECO:0000256" key="8">
    <source>
        <dbReference type="ARBA" id="ARBA00022840"/>
    </source>
</evidence>
<feature type="region of interest" description="Disordered" evidence="12">
    <location>
        <begin position="1"/>
        <end position="21"/>
    </location>
</feature>
<dbReference type="SUPFAM" id="SSF52540">
    <property type="entry name" value="P-loop containing nucleoside triphosphate hydrolases"/>
    <property type="match status" value="2"/>
</dbReference>
<evidence type="ECO:0000256" key="6">
    <source>
        <dbReference type="ARBA" id="ARBA00022801"/>
    </source>
</evidence>
<dbReference type="OrthoDB" id="413460at2759"/>
<dbReference type="Pfam" id="PF00176">
    <property type="entry name" value="SNF2-rel_dom"/>
    <property type="match status" value="1"/>
</dbReference>
<dbReference type="PROSITE" id="PS51192">
    <property type="entry name" value="HELICASE_ATP_BIND_1"/>
    <property type="match status" value="1"/>
</dbReference>
<evidence type="ECO:0000256" key="12">
    <source>
        <dbReference type="SAM" id="MobiDB-lite"/>
    </source>
</evidence>
<dbReference type="STRING" id="402676.B6K2I9"/>
<evidence type="ECO:0000256" key="11">
    <source>
        <dbReference type="ARBA" id="ARBA00023242"/>
    </source>
</evidence>
<evidence type="ECO:0000256" key="1">
    <source>
        <dbReference type="ARBA" id="ARBA00004123"/>
    </source>
</evidence>
<dbReference type="PANTHER" id="PTHR45629:SF7">
    <property type="entry name" value="DNA EXCISION REPAIR PROTEIN ERCC-6-RELATED"/>
    <property type="match status" value="1"/>
</dbReference>
<evidence type="ECO:0000256" key="10">
    <source>
        <dbReference type="ARBA" id="ARBA00023204"/>
    </source>
</evidence>
<dbReference type="InterPro" id="IPR049730">
    <property type="entry name" value="SNF2/RAD54-like_C"/>
</dbReference>
<dbReference type="InterPro" id="IPR027417">
    <property type="entry name" value="P-loop_NTPase"/>
</dbReference>
<dbReference type="GO" id="GO:0015616">
    <property type="term" value="F:DNA translocase activity"/>
    <property type="evidence" value="ECO:0000318"/>
    <property type="project" value="GO_Central"/>
</dbReference>
<dbReference type="Pfam" id="PF08658">
    <property type="entry name" value="Rad54_N"/>
    <property type="match status" value="1"/>
</dbReference>
<dbReference type="HOGENOM" id="CLU_000315_10_2_1"/>
<dbReference type="AlphaFoldDB" id="B6K2I9"/>
<accession>B6K2I9</accession>
<dbReference type="InterPro" id="IPR014001">
    <property type="entry name" value="Helicase_ATP-bd"/>
</dbReference>
<dbReference type="PANTHER" id="PTHR45629">
    <property type="entry name" value="SNF2/RAD54 FAMILY MEMBER"/>
    <property type="match status" value="1"/>
</dbReference>
<dbReference type="Gene3D" id="3.40.50.300">
    <property type="entry name" value="P-loop containing nucleotide triphosphate hydrolases"/>
    <property type="match status" value="1"/>
</dbReference>
<proteinExistence type="inferred from homology"/>
<evidence type="ECO:0000313" key="16">
    <source>
        <dbReference type="JaponicusDB" id="SJAG_02460"/>
    </source>
</evidence>
<dbReference type="CDD" id="cd18067">
    <property type="entry name" value="DEXHc_RAD54A"/>
    <property type="match status" value="1"/>
</dbReference>
<feature type="domain" description="Helicase ATP-binding" evidence="13">
    <location>
        <begin position="289"/>
        <end position="467"/>
    </location>
</feature>
<dbReference type="GO" id="GO:0035861">
    <property type="term" value="C:site of double-strand break"/>
    <property type="evidence" value="ECO:0007669"/>
    <property type="project" value="EnsemblFungi"/>
</dbReference>
<dbReference type="Gene3D" id="1.20.120.850">
    <property type="entry name" value="SWI2/SNF2 ATPases, N-terminal domain"/>
    <property type="match status" value="1"/>
</dbReference>
<dbReference type="eggNOG" id="KOG0390">
    <property type="taxonomic scope" value="Eukaryota"/>
</dbReference>
<keyword evidence="3" id="KW-0597">Phosphoprotein</keyword>
<dbReference type="Gene3D" id="3.40.50.10810">
    <property type="entry name" value="Tandem AAA-ATPase domain"/>
    <property type="match status" value="1"/>
</dbReference>
<keyword evidence="9" id="KW-0238">DNA-binding</keyword>
<comment type="subcellular location">
    <subcellularLocation>
        <location evidence="1">Nucleus</location>
    </subcellularLocation>
</comment>
<dbReference type="PROSITE" id="PS51194">
    <property type="entry name" value="HELICASE_CTER"/>
    <property type="match status" value="1"/>
</dbReference>
<dbReference type="EMBL" id="KE651166">
    <property type="protein sequence ID" value="EEB07370.2"/>
    <property type="molecule type" value="Genomic_DNA"/>
</dbReference>
<dbReference type="VEuPathDB" id="FungiDB:SJAG_02460"/>
<comment type="similarity">
    <text evidence="2">Belongs to the SNF2/RAD54 helicase family.</text>
</comment>
<evidence type="ECO:0000259" key="14">
    <source>
        <dbReference type="PROSITE" id="PS51194"/>
    </source>
</evidence>
<dbReference type="InterPro" id="IPR013967">
    <property type="entry name" value="Rad54_N"/>
</dbReference>
<evidence type="ECO:0000256" key="4">
    <source>
        <dbReference type="ARBA" id="ARBA00022741"/>
    </source>
</evidence>
<evidence type="ECO:0000256" key="9">
    <source>
        <dbReference type="ARBA" id="ARBA00023125"/>
    </source>
</evidence>
<dbReference type="FunFam" id="3.40.50.300:FF:000332">
    <property type="entry name" value="DNA repair and recombination protein RAD54-like"/>
    <property type="match status" value="1"/>
</dbReference>
<keyword evidence="17" id="KW-1185">Reference proteome</keyword>
<gene>
    <name evidence="16" type="primary">rad54</name>
    <name evidence="15" type="ORF">SJAG_02460</name>
</gene>
<dbReference type="GO" id="GO:0016817">
    <property type="term" value="F:hydrolase activity, acting on acid anhydrides"/>
    <property type="evidence" value="ECO:0007669"/>
    <property type="project" value="InterPro"/>
</dbReference>
<dbReference type="GO" id="GO:0045003">
    <property type="term" value="P:double-strand break repair via synthesis-dependent strand annealing"/>
    <property type="evidence" value="ECO:0000318"/>
    <property type="project" value="GO_Central"/>
</dbReference>
<keyword evidence="6" id="KW-0378">Hydrolase</keyword>
<dbReference type="GeneID" id="7049205"/>